<dbReference type="PROSITE" id="PS51318">
    <property type="entry name" value="TAT"/>
    <property type="match status" value="1"/>
</dbReference>
<reference evidence="1 2" key="1">
    <citation type="submission" date="2020-07" db="EMBL/GenBank/DDBJ databases">
        <title>Sequencing the genomes of 1000 actinobacteria strains.</title>
        <authorList>
            <person name="Klenk H.-P."/>
        </authorList>
    </citation>
    <scope>NUCLEOTIDE SEQUENCE [LARGE SCALE GENOMIC DNA]</scope>
    <source>
        <strain evidence="1 2">DSM 22083</strain>
    </source>
</reference>
<dbReference type="AlphaFoldDB" id="A0A7Y9ICF9"/>
<dbReference type="RefSeq" id="WP_179756062.1">
    <property type="nucleotide sequence ID" value="NZ_JACCBU010000001.1"/>
</dbReference>
<evidence type="ECO:0000313" key="2">
    <source>
        <dbReference type="Proteomes" id="UP000569914"/>
    </source>
</evidence>
<comment type="caution">
    <text evidence="1">The sequence shown here is derived from an EMBL/GenBank/DDBJ whole genome shotgun (WGS) entry which is preliminary data.</text>
</comment>
<organism evidence="1 2">
    <name type="scientific">Microlunatus parietis</name>
    <dbReference type="NCBI Taxonomy" id="682979"/>
    <lineage>
        <taxon>Bacteria</taxon>
        <taxon>Bacillati</taxon>
        <taxon>Actinomycetota</taxon>
        <taxon>Actinomycetes</taxon>
        <taxon>Propionibacteriales</taxon>
        <taxon>Propionibacteriaceae</taxon>
        <taxon>Microlunatus</taxon>
    </lineage>
</organism>
<keyword evidence="2" id="KW-1185">Reference proteome</keyword>
<name>A0A7Y9ICF9_9ACTN</name>
<gene>
    <name evidence="1" type="ORF">BKA15_005375</name>
</gene>
<dbReference type="EMBL" id="JACCBU010000001">
    <property type="protein sequence ID" value="NYE74046.1"/>
    <property type="molecule type" value="Genomic_DNA"/>
</dbReference>
<proteinExistence type="predicted"/>
<sequence length="276" mass="28266">MPSYPPPPDKPLSRRLFVGAGAALGVTAIAGTPTATAATRIDRAVGVARLGDTVHILGRTRGGWVRVGADGSARPTRGLGAAELNSLSAAGGVLLAVGADRTVPAVWESTDGVSWRQATRLDGVDGHLTASGAYGGVALAVGAQLTLERAPRKRIVLRRTERGWATVPTRGLEYTDEFTATAVGGDASGWVLSTVDASGSLLARSADGLGWTPDTRLVDTAVKSFDAGTWVANAMAGSAGLTGPRRSLARSGGQAVGLLDDRSYWLADGRIVTAKV</sequence>
<protein>
    <submittedName>
        <fullName evidence="1">Uncharacterized protein</fullName>
    </submittedName>
</protein>
<accession>A0A7Y9ICF9</accession>
<dbReference type="Proteomes" id="UP000569914">
    <property type="component" value="Unassembled WGS sequence"/>
</dbReference>
<evidence type="ECO:0000313" key="1">
    <source>
        <dbReference type="EMBL" id="NYE74046.1"/>
    </source>
</evidence>
<dbReference type="InterPro" id="IPR006311">
    <property type="entry name" value="TAT_signal"/>
</dbReference>